<feature type="region of interest" description="Disordered" evidence="1">
    <location>
        <begin position="45"/>
        <end position="80"/>
    </location>
</feature>
<accession>A0A5J5AGW3</accession>
<name>A0A5J5AGW3_9ASTE</name>
<organism evidence="2 3">
    <name type="scientific">Nyssa sinensis</name>
    <dbReference type="NCBI Taxonomy" id="561372"/>
    <lineage>
        <taxon>Eukaryota</taxon>
        <taxon>Viridiplantae</taxon>
        <taxon>Streptophyta</taxon>
        <taxon>Embryophyta</taxon>
        <taxon>Tracheophyta</taxon>
        <taxon>Spermatophyta</taxon>
        <taxon>Magnoliopsida</taxon>
        <taxon>eudicotyledons</taxon>
        <taxon>Gunneridae</taxon>
        <taxon>Pentapetalae</taxon>
        <taxon>asterids</taxon>
        <taxon>Cornales</taxon>
        <taxon>Nyssaceae</taxon>
        <taxon>Nyssa</taxon>
    </lineage>
</organism>
<proteinExistence type="predicted"/>
<keyword evidence="3" id="KW-1185">Reference proteome</keyword>
<evidence type="ECO:0000313" key="3">
    <source>
        <dbReference type="Proteomes" id="UP000325577"/>
    </source>
</evidence>
<dbReference type="EMBL" id="CM018045">
    <property type="protein sequence ID" value="KAA8528381.1"/>
    <property type="molecule type" value="Genomic_DNA"/>
</dbReference>
<evidence type="ECO:0000313" key="2">
    <source>
        <dbReference type="EMBL" id="KAA8528381.1"/>
    </source>
</evidence>
<sequence>MKEKSCCHLHGANVSDSSYFTIWEFNKVGHGGCYCGEEGGAAGYKSPNLSPSFPGPQSFEHNEKSRQQRQQSVTASSPPLSLSQSIILIKKNGHV</sequence>
<dbReference type="AlphaFoldDB" id="A0A5J5AGW3"/>
<dbReference type="Proteomes" id="UP000325577">
    <property type="component" value="Linkage Group LG21"/>
</dbReference>
<reference evidence="2 3" key="1">
    <citation type="submission" date="2019-09" db="EMBL/GenBank/DDBJ databases">
        <title>A chromosome-level genome assembly of the Chinese tupelo Nyssa sinensis.</title>
        <authorList>
            <person name="Yang X."/>
            <person name="Kang M."/>
            <person name="Yang Y."/>
            <person name="Xiong H."/>
            <person name="Wang M."/>
            <person name="Zhang Z."/>
            <person name="Wang Z."/>
            <person name="Wu H."/>
            <person name="Ma T."/>
            <person name="Liu J."/>
            <person name="Xi Z."/>
        </authorList>
    </citation>
    <scope>NUCLEOTIDE SEQUENCE [LARGE SCALE GENOMIC DNA]</scope>
    <source>
        <strain evidence="2">J267</strain>
        <tissue evidence="2">Leaf</tissue>
    </source>
</reference>
<protein>
    <submittedName>
        <fullName evidence="2">Uncharacterized protein</fullName>
    </submittedName>
</protein>
<gene>
    <name evidence="2" type="ORF">F0562_035736</name>
</gene>
<evidence type="ECO:0000256" key="1">
    <source>
        <dbReference type="SAM" id="MobiDB-lite"/>
    </source>
</evidence>